<dbReference type="EMBL" id="JAELXS010000017">
    <property type="protein sequence ID" value="MBJ6123601.1"/>
    <property type="molecule type" value="Genomic_DNA"/>
</dbReference>
<accession>A0ABS0XU82</accession>
<evidence type="ECO:0000313" key="2">
    <source>
        <dbReference type="Proteomes" id="UP000640426"/>
    </source>
</evidence>
<protein>
    <submittedName>
        <fullName evidence="1">Uncharacterized protein</fullName>
    </submittedName>
</protein>
<proteinExistence type="predicted"/>
<keyword evidence="2" id="KW-1185">Reference proteome</keyword>
<name>A0ABS0XU82_9SPHN</name>
<evidence type="ECO:0000313" key="1">
    <source>
        <dbReference type="EMBL" id="MBJ6123601.1"/>
    </source>
</evidence>
<gene>
    <name evidence="1" type="ORF">JAO74_17620</name>
</gene>
<comment type="caution">
    <text evidence="1">The sequence shown here is derived from an EMBL/GenBank/DDBJ whole genome shotgun (WGS) entry which is preliminary data.</text>
</comment>
<sequence length="108" mass="12599">MAPIITLWPWWMRSTGLLARTNSRVRRRCPECGALMRVDLADILARHGPDWSLIDRREDCRLVECSGRAFYMAQWSYGEAWRVMLTDRRQLDEIAMLPPARTATAFSQ</sequence>
<reference evidence="2" key="1">
    <citation type="submission" date="2020-12" db="EMBL/GenBank/DDBJ databases">
        <title>Hymenobacter sp.</title>
        <authorList>
            <person name="Kim M.K."/>
        </authorList>
    </citation>
    <scope>NUCLEOTIDE SEQUENCE [LARGE SCALE GENOMIC DNA]</scope>
    <source>
        <strain evidence="2">BT553</strain>
    </source>
</reference>
<dbReference type="Proteomes" id="UP000640426">
    <property type="component" value="Unassembled WGS sequence"/>
</dbReference>
<organism evidence="1 2">
    <name type="scientific">Sphingomonas mollis</name>
    <dbReference type="NCBI Taxonomy" id="2795726"/>
    <lineage>
        <taxon>Bacteria</taxon>
        <taxon>Pseudomonadati</taxon>
        <taxon>Pseudomonadota</taxon>
        <taxon>Alphaproteobacteria</taxon>
        <taxon>Sphingomonadales</taxon>
        <taxon>Sphingomonadaceae</taxon>
        <taxon>Sphingomonas</taxon>
    </lineage>
</organism>